<dbReference type="InterPro" id="IPR010982">
    <property type="entry name" value="Lambda_DNA-bd_dom_sf"/>
</dbReference>
<dbReference type="SUPFAM" id="SSF47413">
    <property type="entry name" value="lambda repressor-like DNA-binding domains"/>
    <property type="match status" value="1"/>
</dbReference>
<accession>A0ABS3PW17</accession>
<evidence type="ECO:0000313" key="2">
    <source>
        <dbReference type="EMBL" id="MBO1883114.1"/>
    </source>
</evidence>
<dbReference type="SMART" id="SM00530">
    <property type="entry name" value="HTH_XRE"/>
    <property type="match status" value="1"/>
</dbReference>
<dbReference type="InterPro" id="IPR001387">
    <property type="entry name" value="Cro/C1-type_HTH"/>
</dbReference>
<dbReference type="Pfam" id="PF01381">
    <property type="entry name" value="HTH_3"/>
    <property type="match status" value="1"/>
</dbReference>
<reference evidence="2 3" key="1">
    <citation type="submission" date="2021-03" db="EMBL/GenBank/DDBJ databases">
        <title>Isolation and description of Capnocytophaga bilenii sp. nov., a novel Capnocytophaga species, isolated from a gingivitis subject.</title>
        <authorList>
            <person name="Antezack A."/>
            <person name="Monnet-Corti V."/>
            <person name="La Scola B."/>
        </authorList>
    </citation>
    <scope>NUCLEOTIDE SEQUENCE [LARGE SCALE GENOMIC DNA]</scope>
    <source>
        <strain evidence="2 3">Marseille-Q4570</strain>
    </source>
</reference>
<protein>
    <submittedName>
        <fullName evidence="2">Helix-turn-helix transcriptional regulator</fullName>
    </submittedName>
</protein>
<dbReference type="CDD" id="cd00093">
    <property type="entry name" value="HTH_XRE"/>
    <property type="match status" value="1"/>
</dbReference>
<comment type="caution">
    <text evidence="2">The sequence shown here is derived from an EMBL/GenBank/DDBJ whole genome shotgun (WGS) entry which is preliminary data.</text>
</comment>
<dbReference type="RefSeq" id="WP_208057691.1">
    <property type="nucleotide sequence ID" value="NZ_JAGDYP010000001.1"/>
</dbReference>
<dbReference type="EMBL" id="JAGDYP010000001">
    <property type="protein sequence ID" value="MBO1883114.1"/>
    <property type="molecule type" value="Genomic_DNA"/>
</dbReference>
<proteinExistence type="predicted"/>
<dbReference type="Gene3D" id="1.10.260.40">
    <property type="entry name" value="lambda repressor-like DNA-binding domains"/>
    <property type="match status" value="1"/>
</dbReference>
<dbReference type="Proteomes" id="UP000681610">
    <property type="component" value="Unassembled WGS sequence"/>
</dbReference>
<evidence type="ECO:0000259" key="1">
    <source>
        <dbReference type="PROSITE" id="PS50943"/>
    </source>
</evidence>
<name>A0ABS3PW17_9FLAO</name>
<sequence>MAQDKGRGNLIKEQLKAKGYTQVWLAEQLGVSFSITNAYVCNRKQPNLKTIFKIADLLGVSPKDLVF</sequence>
<organism evidence="2 3">
    <name type="scientific">Capnocytophaga bilenii</name>
    <dbReference type="NCBI Taxonomy" id="2819369"/>
    <lineage>
        <taxon>Bacteria</taxon>
        <taxon>Pseudomonadati</taxon>
        <taxon>Bacteroidota</taxon>
        <taxon>Flavobacteriia</taxon>
        <taxon>Flavobacteriales</taxon>
        <taxon>Flavobacteriaceae</taxon>
        <taxon>Capnocytophaga</taxon>
    </lineage>
</organism>
<gene>
    <name evidence="2" type="ORF">J4N46_01405</name>
</gene>
<feature type="domain" description="HTH cro/C1-type" evidence="1">
    <location>
        <begin position="11"/>
        <end position="65"/>
    </location>
</feature>
<dbReference type="PROSITE" id="PS50943">
    <property type="entry name" value="HTH_CROC1"/>
    <property type="match status" value="1"/>
</dbReference>
<evidence type="ECO:0000313" key="3">
    <source>
        <dbReference type="Proteomes" id="UP000681610"/>
    </source>
</evidence>
<keyword evidence="3" id="KW-1185">Reference proteome</keyword>